<sequence>MDFIEISTLMLYVLSHLTDPSVSQVIDMCMPAQETNTYTFDFQLIQRLFDLSELQIMRDEVVVSVGDTDSSFIDYFETIAQTDVSRVLDGMISIRLTIRNVTRHDQGNWRTNYLHNGRLYQSPELNCYLKTFVQPQDIWCQAKLNGAILDVRCNTHKTFPQALCVVRLSKDSTHELVRIDYTHESFLEDTSSYFRSTCFISINISNLAPKELGVNVTMYPNVTNTPQDLNYGEVKSLHYNLIEQHGIETHTLCTVREFVDTTPEAEQKTVNMNLPLESTLFTKLVTEDKTSHEESSESTDLINEHAFVTISLTCVMLVSLGLVVHKLVICRRLRKRQNDQDNHFYEVIDSA</sequence>
<dbReference type="AlphaFoldDB" id="A0A9W2YSG9"/>
<dbReference type="RefSeq" id="XP_055865700.1">
    <property type="nucleotide sequence ID" value="XM_056009725.1"/>
</dbReference>
<keyword evidence="2" id="KW-1185">Reference proteome</keyword>
<evidence type="ECO:0000313" key="2">
    <source>
        <dbReference type="Proteomes" id="UP001165740"/>
    </source>
</evidence>
<name>A0A9W2YSG9_BIOGL</name>
<evidence type="ECO:0000256" key="1">
    <source>
        <dbReference type="SAM" id="Phobius"/>
    </source>
</evidence>
<organism evidence="2 5">
    <name type="scientific">Biomphalaria glabrata</name>
    <name type="common">Bloodfluke planorb</name>
    <name type="synonym">Freshwater snail</name>
    <dbReference type="NCBI Taxonomy" id="6526"/>
    <lineage>
        <taxon>Eukaryota</taxon>
        <taxon>Metazoa</taxon>
        <taxon>Spiralia</taxon>
        <taxon>Lophotrochozoa</taxon>
        <taxon>Mollusca</taxon>
        <taxon>Gastropoda</taxon>
        <taxon>Heterobranchia</taxon>
        <taxon>Euthyneura</taxon>
        <taxon>Panpulmonata</taxon>
        <taxon>Hygrophila</taxon>
        <taxon>Lymnaeoidea</taxon>
        <taxon>Planorbidae</taxon>
        <taxon>Biomphalaria</taxon>
    </lineage>
</organism>
<protein>
    <submittedName>
        <fullName evidence="3 4">Uncharacterized protein LOC129922760 isoform X1</fullName>
    </submittedName>
</protein>
<gene>
    <name evidence="3 4 5" type="primary">LOC129922760</name>
</gene>
<keyword evidence="1" id="KW-0472">Membrane</keyword>
<reference evidence="3 4" key="1">
    <citation type="submission" date="2025-04" db="UniProtKB">
        <authorList>
            <consortium name="RefSeq"/>
        </authorList>
    </citation>
    <scope>IDENTIFICATION</scope>
</reference>
<keyword evidence="1" id="KW-0812">Transmembrane</keyword>
<evidence type="ECO:0000313" key="4">
    <source>
        <dbReference type="RefSeq" id="XP_055865701.1"/>
    </source>
</evidence>
<dbReference type="OrthoDB" id="6167230at2759"/>
<dbReference type="RefSeq" id="XP_055865701.1">
    <property type="nucleotide sequence ID" value="XM_056009726.1"/>
</dbReference>
<dbReference type="Proteomes" id="UP001165740">
    <property type="component" value="Chromosome 14"/>
</dbReference>
<accession>A0A9W2YSG9</accession>
<evidence type="ECO:0000313" key="5">
    <source>
        <dbReference type="RefSeq" id="XP_055865702.1"/>
    </source>
</evidence>
<proteinExistence type="predicted"/>
<evidence type="ECO:0000313" key="3">
    <source>
        <dbReference type="RefSeq" id="XP_055865700.1"/>
    </source>
</evidence>
<dbReference type="RefSeq" id="XP_055865702.1">
    <property type="nucleotide sequence ID" value="XM_056009727.1"/>
</dbReference>
<dbReference type="GeneID" id="129922760"/>
<feature type="transmembrane region" description="Helical" evidence="1">
    <location>
        <begin position="306"/>
        <end position="328"/>
    </location>
</feature>
<keyword evidence="1" id="KW-1133">Transmembrane helix</keyword>